<sequence>MCDLKEHSRHCKLETAITSRACQRLFEKFRSGDFLLKGRSSHIDDDVLRTTIEKKKNFIASDHIKKLGFVSKHDRPNDCVSIKSLNYADK</sequence>
<reference evidence="1" key="1">
    <citation type="submission" date="2019-11" db="EMBL/GenBank/DDBJ databases">
        <title>The nuclear and mitochondrial genomes of Frieseomelitta varia - a highly eusocial stingless bee (Meliponini) with a permanently sterile worker caste.</title>
        <authorList>
            <person name="Freitas F.C.P."/>
            <person name="Lourenco A.P."/>
            <person name="Nunes F.M.F."/>
            <person name="Paschoal A.R."/>
            <person name="Abreu F.C.P."/>
            <person name="Barbin F.O."/>
            <person name="Bataglia L."/>
            <person name="Cardoso-Junior C.A.M."/>
            <person name="Cervoni M.S."/>
            <person name="Silva S.R."/>
            <person name="Dalarmi F."/>
            <person name="Del Lama M.A."/>
            <person name="Depintor T.S."/>
            <person name="Ferreira K.M."/>
            <person name="Goria P.S."/>
            <person name="Jaskot M.C."/>
            <person name="Lago D.C."/>
            <person name="Luna-Lucena D."/>
            <person name="Moda L.M."/>
            <person name="Nascimento L."/>
            <person name="Pedrino M."/>
            <person name="Rabico F.O."/>
            <person name="Sanches F.C."/>
            <person name="Santos D.E."/>
            <person name="Santos C.G."/>
            <person name="Vieira J."/>
            <person name="Lopes T.F."/>
            <person name="Barchuk A.R."/>
            <person name="Hartfelder K."/>
            <person name="Simoes Z.L.P."/>
            <person name="Bitondi M.M.G."/>
            <person name="Pinheiro D.G."/>
        </authorList>
    </citation>
    <scope>NUCLEOTIDE SEQUENCE</scope>
    <source>
        <strain evidence="1">USP_RPSP 00005682</strain>
        <tissue evidence="1">Whole individual</tissue>
    </source>
</reference>
<evidence type="ECO:0000313" key="1">
    <source>
        <dbReference type="EMBL" id="KAF3424142.1"/>
    </source>
</evidence>
<evidence type="ECO:0000313" key="2">
    <source>
        <dbReference type="Proteomes" id="UP000655588"/>
    </source>
</evidence>
<organism evidence="1 2">
    <name type="scientific">Frieseomelitta varia</name>
    <dbReference type="NCBI Taxonomy" id="561572"/>
    <lineage>
        <taxon>Eukaryota</taxon>
        <taxon>Metazoa</taxon>
        <taxon>Ecdysozoa</taxon>
        <taxon>Arthropoda</taxon>
        <taxon>Hexapoda</taxon>
        <taxon>Insecta</taxon>
        <taxon>Pterygota</taxon>
        <taxon>Neoptera</taxon>
        <taxon>Endopterygota</taxon>
        <taxon>Hymenoptera</taxon>
        <taxon>Apocrita</taxon>
        <taxon>Aculeata</taxon>
        <taxon>Apoidea</taxon>
        <taxon>Anthophila</taxon>
        <taxon>Apidae</taxon>
        <taxon>Frieseomelitta</taxon>
    </lineage>
</organism>
<keyword evidence="2" id="KW-1185">Reference proteome</keyword>
<proteinExistence type="predicted"/>
<accession>A0A833RX80</accession>
<comment type="caution">
    <text evidence="1">The sequence shown here is derived from an EMBL/GenBank/DDBJ whole genome shotgun (WGS) entry which is preliminary data.</text>
</comment>
<name>A0A833RX80_9HYME</name>
<gene>
    <name evidence="1" type="ORF">E2986_11056</name>
</gene>
<dbReference type="EMBL" id="WNWW01000492">
    <property type="protein sequence ID" value="KAF3424142.1"/>
    <property type="molecule type" value="Genomic_DNA"/>
</dbReference>
<dbReference type="AlphaFoldDB" id="A0A833RX80"/>
<protein>
    <submittedName>
        <fullName evidence="1">Uncharacterized protein</fullName>
    </submittedName>
</protein>
<dbReference type="Proteomes" id="UP000655588">
    <property type="component" value="Unassembled WGS sequence"/>
</dbReference>